<accession>A0A377FSZ9</accession>
<dbReference type="PANTHER" id="PTHR42779:SF1">
    <property type="entry name" value="PROTEIN YNJB"/>
    <property type="match status" value="1"/>
</dbReference>
<sequence>MIRIVKRCAWLTALLMLAACGTERAELAPTFEQAAEEAAQTTVNFYLWGGDDGINRYLDEFVAPRLEAAYDIELNRVPMDTAEFVRQLSLDKRAERANGTIDLMWINGDNFRNAAEADLLREDILDAIPNAALLNETAQATDAGIPTEGLEVAWGNVQFVLHYDAEKVKNPPETFDQLRRWTEENPGRFTYPEVTDFTGNAFIRHLLYAEYGDAMRDMDTIPDEFWDELAAWSPNLWKRGETYPKSLAQLDQLYASGEVWMTMGFNERRAEAEVNASVFPDGTRALVLDHSIASTHFLAIPFNASNPNGAVVVIEELLSPEAQLMKQSDTYWGDGTSLDVEKLDHTDREAFLALDEGITYPDPIELAERQIADYGPDVIDLVREGWPRVAR</sequence>
<dbReference type="EMBL" id="UGGP01000001">
    <property type="protein sequence ID" value="STO07940.1"/>
    <property type="molecule type" value="Genomic_DNA"/>
</dbReference>
<dbReference type="STRING" id="1397694.GCA_000702585_01805"/>
<dbReference type="InterPro" id="IPR006059">
    <property type="entry name" value="SBP"/>
</dbReference>
<name>A0A377FSZ9_9BACL</name>
<dbReference type="PANTHER" id="PTHR42779">
    <property type="entry name" value="PROTEIN YNJB"/>
    <property type="match status" value="1"/>
</dbReference>
<dbReference type="RefSeq" id="WP_029334839.1">
    <property type="nucleotide sequence ID" value="NZ_UGGP01000001.1"/>
</dbReference>
<keyword evidence="1" id="KW-0732">Signal</keyword>
<reference evidence="2 3" key="1">
    <citation type="submission" date="2018-06" db="EMBL/GenBank/DDBJ databases">
        <authorList>
            <consortium name="Pathogen Informatics"/>
            <person name="Doyle S."/>
        </authorList>
    </citation>
    <scope>NUCLEOTIDE SEQUENCE [LARGE SCALE GENOMIC DNA]</scope>
    <source>
        <strain evidence="2 3">NCTC13163</strain>
    </source>
</reference>
<dbReference type="PIRSF" id="PIRSF029172">
    <property type="entry name" value="UCP029172_ABC_sbc_YnjB"/>
    <property type="match status" value="1"/>
</dbReference>
<gene>
    <name evidence="2" type="primary">ynjB</name>
    <name evidence="2" type="ORF">NCTC13163_01301</name>
</gene>
<dbReference type="InterPro" id="IPR027020">
    <property type="entry name" value="YnjB"/>
</dbReference>
<proteinExistence type="predicted"/>
<dbReference type="SUPFAM" id="SSF53850">
    <property type="entry name" value="Periplasmic binding protein-like II"/>
    <property type="match status" value="1"/>
</dbReference>
<dbReference type="Pfam" id="PF13416">
    <property type="entry name" value="SBP_bac_8"/>
    <property type="match status" value="1"/>
</dbReference>
<evidence type="ECO:0000313" key="3">
    <source>
        <dbReference type="Proteomes" id="UP000254060"/>
    </source>
</evidence>
<evidence type="ECO:0000256" key="1">
    <source>
        <dbReference type="SAM" id="SignalP"/>
    </source>
</evidence>
<evidence type="ECO:0000313" key="2">
    <source>
        <dbReference type="EMBL" id="STO07940.1"/>
    </source>
</evidence>
<organism evidence="2 3">
    <name type="scientific">Exiguobacterium aurantiacum</name>
    <dbReference type="NCBI Taxonomy" id="33987"/>
    <lineage>
        <taxon>Bacteria</taxon>
        <taxon>Bacillati</taxon>
        <taxon>Bacillota</taxon>
        <taxon>Bacilli</taxon>
        <taxon>Bacillales</taxon>
        <taxon>Bacillales Family XII. Incertae Sedis</taxon>
        <taxon>Exiguobacterium</taxon>
    </lineage>
</organism>
<dbReference type="Gene3D" id="3.40.190.10">
    <property type="entry name" value="Periplasmic binding protein-like II"/>
    <property type="match status" value="2"/>
</dbReference>
<feature type="chain" id="PRO_5039167696" evidence="1">
    <location>
        <begin position="25"/>
        <end position="391"/>
    </location>
</feature>
<dbReference type="NCBIfam" id="NF008633">
    <property type="entry name" value="PRK11622.1"/>
    <property type="match status" value="1"/>
</dbReference>
<protein>
    <submittedName>
        <fullName evidence="2">ABC-type uncharacterized transport system, periplasmic component</fullName>
    </submittedName>
</protein>
<dbReference type="PROSITE" id="PS51257">
    <property type="entry name" value="PROKAR_LIPOPROTEIN"/>
    <property type="match status" value="1"/>
</dbReference>
<feature type="signal peptide" evidence="1">
    <location>
        <begin position="1"/>
        <end position="24"/>
    </location>
</feature>
<dbReference type="Proteomes" id="UP000254060">
    <property type="component" value="Unassembled WGS sequence"/>
</dbReference>
<dbReference type="AlphaFoldDB" id="A0A377FSZ9"/>